<evidence type="ECO:0000313" key="2">
    <source>
        <dbReference type="Proteomes" id="UP000265801"/>
    </source>
</evidence>
<sequence>MKPAGPLKRTYLIRGIDKYFLVWADHSLKGRFTGQGAGEIKPDSVYLPSHLVIKLKGTPLYYFEHFVRLKESFPYKKKKEDLWNV</sequence>
<evidence type="ECO:0000313" key="1">
    <source>
        <dbReference type="EMBL" id="RIW37406.1"/>
    </source>
</evidence>
<gene>
    <name evidence="1" type="ORF">D3H55_05060</name>
</gene>
<organism evidence="1 2">
    <name type="scientific">Bacillus salacetis</name>
    <dbReference type="NCBI Taxonomy" id="2315464"/>
    <lineage>
        <taxon>Bacteria</taxon>
        <taxon>Bacillati</taxon>
        <taxon>Bacillota</taxon>
        <taxon>Bacilli</taxon>
        <taxon>Bacillales</taxon>
        <taxon>Bacillaceae</taxon>
        <taxon>Bacillus</taxon>
    </lineage>
</organism>
<accession>A0A3A1R5L5</accession>
<protein>
    <submittedName>
        <fullName evidence="1">Uncharacterized protein</fullName>
    </submittedName>
</protein>
<dbReference type="EMBL" id="QXIR01000004">
    <property type="protein sequence ID" value="RIW37406.1"/>
    <property type="molecule type" value="Genomic_DNA"/>
</dbReference>
<dbReference type="AlphaFoldDB" id="A0A3A1R5L5"/>
<name>A0A3A1R5L5_9BACI</name>
<keyword evidence="2" id="KW-1185">Reference proteome</keyword>
<proteinExistence type="predicted"/>
<reference evidence="1 2" key="1">
    <citation type="submission" date="2018-09" db="EMBL/GenBank/DDBJ databases">
        <title>Bacillus saliacetes sp. nov., isolated from Thai shrimp paste (Ka-pi).</title>
        <authorList>
            <person name="Daroonpunt R."/>
            <person name="Tanasupawat S."/>
            <person name="Yiamsombut S."/>
        </authorList>
    </citation>
    <scope>NUCLEOTIDE SEQUENCE [LARGE SCALE GENOMIC DNA]</scope>
    <source>
        <strain evidence="1 2">SKP7-4</strain>
    </source>
</reference>
<comment type="caution">
    <text evidence="1">The sequence shown here is derived from an EMBL/GenBank/DDBJ whole genome shotgun (WGS) entry which is preliminary data.</text>
</comment>
<dbReference type="Proteomes" id="UP000265801">
    <property type="component" value="Unassembled WGS sequence"/>
</dbReference>